<evidence type="ECO:0000313" key="4">
    <source>
        <dbReference type="Proteomes" id="UP000821853"/>
    </source>
</evidence>
<evidence type="ECO:0000259" key="2">
    <source>
        <dbReference type="PROSITE" id="PS50106"/>
    </source>
</evidence>
<evidence type="ECO:0000313" key="3">
    <source>
        <dbReference type="EMBL" id="KAH9361278.1"/>
    </source>
</evidence>
<dbReference type="EMBL" id="JABSTR010000001">
    <property type="protein sequence ID" value="KAH9361278.1"/>
    <property type="molecule type" value="Genomic_DNA"/>
</dbReference>
<dbReference type="InterPro" id="IPR036034">
    <property type="entry name" value="PDZ_sf"/>
</dbReference>
<dbReference type="PROSITE" id="PS50106">
    <property type="entry name" value="PDZ"/>
    <property type="match status" value="1"/>
</dbReference>
<keyword evidence="4" id="KW-1185">Reference proteome</keyword>
<feature type="domain" description="PDZ" evidence="2">
    <location>
        <begin position="73"/>
        <end position="114"/>
    </location>
</feature>
<comment type="caution">
    <text evidence="3">The sequence shown here is derived from an EMBL/GenBank/DDBJ whole genome shotgun (WGS) entry which is preliminary data.</text>
</comment>
<dbReference type="AlphaFoldDB" id="A0A9J6F767"/>
<accession>A0A9J6F767</accession>
<gene>
    <name evidence="3" type="ORF">HPB48_006840</name>
</gene>
<name>A0A9J6F767_HAELO</name>
<sequence>MREELILEVWKPAGLGQLRVERHDSSSHFFLLPATTTLPLFRPGRPRQNDVISLTPSYDLRNTRRKSKAYQVLLEGDQLISINGQPCEFLSHDEAMAIVESGCPELVIQVRRGAEHNKENENQPKDNPHPKIETQAAANAAAPVWTAPTGSSFFPKTSPTGSSTLSKGLLTSTSALPRAGLTLLGPLSDLGNIPRPFVPFQVKRKRSPWGVRFSFMPRRGNARTKPDCMQGGRNV</sequence>
<reference evidence="3 4" key="1">
    <citation type="journal article" date="2020" name="Cell">
        <title>Large-Scale Comparative Analyses of Tick Genomes Elucidate Their Genetic Diversity and Vector Capacities.</title>
        <authorList>
            <consortium name="Tick Genome and Microbiome Consortium (TIGMIC)"/>
            <person name="Jia N."/>
            <person name="Wang J."/>
            <person name="Shi W."/>
            <person name="Du L."/>
            <person name="Sun Y."/>
            <person name="Zhan W."/>
            <person name="Jiang J.F."/>
            <person name="Wang Q."/>
            <person name="Zhang B."/>
            <person name="Ji P."/>
            <person name="Bell-Sakyi L."/>
            <person name="Cui X.M."/>
            <person name="Yuan T.T."/>
            <person name="Jiang B.G."/>
            <person name="Yang W.F."/>
            <person name="Lam T.T."/>
            <person name="Chang Q.C."/>
            <person name="Ding S.J."/>
            <person name="Wang X.J."/>
            <person name="Zhu J.G."/>
            <person name="Ruan X.D."/>
            <person name="Zhao L."/>
            <person name="Wei J.T."/>
            <person name="Ye R.Z."/>
            <person name="Que T.C."/>
            <person name="Du C.H."/>
            <person name="Zhou Y.H."/>
            <person name="Cheng J.X."/>
            <person name="Dai P.F."/>
            <person name="Guo W.B."/>
            <person name="Han X.H."/>
            <person name="Huang E.J."/>
            <person name="Li L.F."/>
            <person name="Wei W."/>
            <person name="Gao Y.C."/>
            <person name="Liu J.Z."/>
            <person name="Shao H.Z."/>
            <person name="Wang X."/>
            <person name="Wang C.C."/>
            <person name="Yang T.C."/>
            <person name="Huo Q.B."/>
            <person name="Li W."/>
            <person name="Chen H.Y."/>
            <person name="Chen S.E."/>
            <person name="Zhou L.G."/>
            <person name="Ni X.B."/>
            <person name="Tian J.H."/>
            <person name="Sheng Y."/>
            <person name="Liu T."/>
            <person name="Pan Y.S."/>
            <person name="Xia L.Y."/>
            <person name="Li J."/>
            <person name="Zhao F."/>
            <person name="Cao W.C."/>
        </authorList>
    </citation>
    <scope>NUCLEOTIDE SEQUENCE [LARGE SCALE GENOMIC DNA]</scope>
    <source>
        <strain evidence="3">HaeL-2018</strain>
    </source>
</reference>
<proteinExistence type="predicted"/>
<dbReference type="SUPFAM" id="SSF50156">
    <property type="entry name" value="PDZ domain-like"/>
    <property type="match status" value="1"/>
</dbReference>
<dbReference type="OrthoDB" id="300641at2759"/>
<dbReference type="VEuPathDB" id="VectorBase:HLOH_056236"/>
<evidence type="ECO:0000256" key="1">
    <source>
        <dbReference type="SAM" id="MobiDB-lite"/>
    </source>
</evidence>
<dbReference type="Proteomes" id="UP000821853">
    <property type="component" value="Chromosome 1"/>
</dbReference>
<feature type="compositionally biased region" description="Basic and acidic residues" evidence="1">
    <location>
        <begin position="115"/>
        <end position="132"/>
    </location>
</feature>
<dbReference type="Gene3D" id="2.30.42.10">
    <property type="match status" value="1"/>
</dbReference>
<feature type="region of interest" description="Disordered" evidence="1">
    <location>
        <begin position="115"/>
        <end position="140"/>
    </location>
</feature>
<dbReference type="InterPro" id="IPR001478">
    <property type="entry name" value="PDZ"/>
</dbReference>
<organism evidence="3 4">
    <name type="scientific">Haemaphysalis longicornis</name>
    <name type="common">Bush tick</name>
    <dbReference type="NCBI Taxonomy" id="44386"/>
    <lineage>
        <taxon>Eukaryota</taxon>
        <taxon>Metazoa</taxon>
        <taxon>Ecdysozoa</taxon>
        <taxon>Arthropoda</taxon>
        <taxon>Chelicerata</taxon>
        <taxon>Arachnida</taxon>
        <taxon>Acari</taxon>
        <taxon>Parasitiformes</taxon>
        <taxon>Ixodida</taxon>
        <taxon>Ixodoidea</taxon>
        <taxon>Ixodidae</taxon>
        <taxon>Haemaphysalinae</taxon>
        <taxon>Haemaphysalis</taxon>
    </lineage>
</organism>
<protein>
    <recommendedName>
        <fullName evidence="2">PDZ domain-containing protein</fullName>
    </recommendedName>
</protein>